<dbReference type="KEGG" id="aht:ANTHELSMS3_00403"/>
<keyword evidence="2" id="KW-0378">Hydrolase</keyword>
<dbReference type="PANTHER" id="PTHR10992">
    <property type="entry name" value="METHYLESTERASE FAMILY MEMBER"/>
    <property type="match status" value="1"/>
</dbReference>
<gene>
    <name evidence="2" type="primary">pytH</name>
    <name evidence="2" type="ORF">ANTHELSMS3_00403</name>
</gene>
<dbReference type="GO" id="GO:0080030">
    <property type="term" value="F:methyl indole-3-acetate esterase activity"/>
    <property type="evidence" value="ECO:0007669"/>
    <property type="project" value="TreeGrafter"/>
</dbReference>
<dbReference type="OrthoDB" id="9814966at2"/>
<dbReference type="GO" id="GO:0080032">
    <property type="term" value="F:methyl jasmonate esterase activity"/>
    <property type="evidence" value="ECO:0007669"/>
    <property type="project" value="TreeGrafter"/>
</dbReference>
<dbReference type="InterPro" id="IPR000073">
    <property type="entry name" value="AB_hydrolase_1"/>
</dbReference>
<dbReference type="SUPFAM" id="SSF53474">
    <property type="entry name" value="alpha/beta-Hydrolases"/>
    <property type="match status" value="1"/>
</dbReference>
<feature type="domain" description="AB hydrolase-1" evidence="1">
    <location>
        <begin position="4"/>
        <end position="228"/>
    </location>
</feature>
<evidence type="ECO:0000313" key="3">
    <source>
        <dbReference type="Proteomes" id="UP000203589"/>
    </source>
</evidence>
<dbReference type="InterPro" id="IPR045889">
    <property type="entry name" value="MES/HNL"/>
</dbReference>
<accession>A0A222DYS1</accession>
<dbReference type="Gene3D" id="3.40.50.1820">
    <property type="entry name" value="alpha/beta hydrolase"/>
    <property type="match status" value="1"/>
</dbReference>
<evidence type="ECO:0000259" key="1">
    <source>
        <dbReference type="Pfam" id="PF12697"/>
    </source>
</evidence>
<dbReference type="EC" id="3.1.1.88" evidence="2"/>
<name>A0A222DYS1_9RHOB</name>
<proteinExistence type="predicted"/>
<sequence length="236" mass="25744">MARILLVHGASHGAWCWRAMLPALTSLGHDVHAIDLPSHGDDPTPVNDVTLQRYGQAILDALDRQTVLVGHSMAGFAITQAAEMDPTQIAGLVYLCAYDPWPDLSLTQMRLEADEQPLLPAIRMAEDRRSFTFDAAMAPDLFYQDCSPEDVAYALDRICPQSAAASATPIPLTDNSRNLPRSYIVCTKDGAIPPAFQRVMASRFDPARVAELPSGHSPFFSMPDALARTIDTLVKV</sequence>
<dbReference type="Proteomes" id="UP000203589">
    <property type="component" value="Chromosome"/>
</dbReference>
<organism evidence="2 3">
    <name type="scientific">Antarctobacter heliothermus</name>
    <dbReference type="NCBI Taxonomy" id="74033"/>
    <lineage>
        <taxon>Bacteria</taxon>
        <taxon>Pseudomonadati</taxon>
        <taxon>Pseudomonadota</taxon>
        <taxon>Alphaproteobacteria</taxon>
        <taxon>Rhodobacterales</taxon>
        <taxon>Roseobacteraceae</taxon>
        <taxon>Antarctobacter</taxon>
    </lineage>
</organism>
<dbReference type="AlphaFoldDB" id="A0A222DYS1"/>
<evidence type="ECO:0000313" key="2">
    <source>
        <dbReference type="EMBL" id="ASP19124.1"/>
    </source>
</evidence>
<protein>
    <submittedName>
        <fullName evidence="2">Pyrethroid hydrolase</fullName>
        <ecNumber evidence="2">3.1.1.88</ecNumber>
    </submittedName>
</protein>
<dbReference type="PANTHER" id="PTHR10992:SF1086">
    <property type="entry name" value="AB HYDROLASE-1 DOMAIN-CONTAINING PROTEIN"/>
    <property type="match status" value="1"/>
</dbReference>
<dbReference type="Pfam" id="PF12697">
    <property type="entry name" value="Abhydrolase_6"/>
    <property type="match status" value="1"/>
</dbReference>
<dbReference type="EMBL" id="CP022540">
    <property type="protein sequence ID" value="ASP19124.1"/>
    <property type="molecule type" value="Genomic_DNA"/>
</dbReference>
<reference evidence="2 3" key="1">
    <citation type="submission" date="2017-07" db="EMBL/GenBank/DDBJ databases">
        <title>Genome Sequence of Antarctobacter heliothermus Strain SMS3 Isolated from a culture of the Diatom Skeletonema marinoi.</title>
        <authorList>
            <person name="Topel M."/>
            <person name="Pinder M.I.M."/>
            <person name="Johansson O.N."/>
            <person name="Kourtchenko O."/>
            <person name="Godhe A."/>
            <person name="Clarke A.K."/>
        </authorList>
    </citation>
    <scope>NUCLEOTIDE SEQUENCE [LARGE SCALE GENOMIC DNA]</scope>
    <source>
        <strain evidence="2 3">SMS3</strain>
    </source>
</reference>
<dbReference type="InterPro" id="IPR029058">
    <property type="entry name" value="AB_hydrolase_fold"/>
</dbReference>
<dbReference type="GO" id="GO:0102209">
    <property type="term" value="F:trans-permethrin hydrolase activity"/>
    <property type="evidence" value="ECO:0007669"/>
    <property type="project" value="UniProtKB-EC"/>
</dbReference>
<keyword evidence="3" id="KW-1185">Reference proteome</keyword>
<dbReference type="RefSeq" id="WP_094033415.1">
    <property type="nucleotide sequence ID" value="NZ_CP022540.1"/>
</dbReference>